<sequence>MVVFTRSMVVASFLTEFCNSFRLYCLGSCAIRSMWVRMSCSFLHPSHCAAYPSKYLHFLPPDNSSHVNIPFHFSLEIHLLLSIMTYFSIPLILVSFALFRYFFSPLANQFTRNIHQPLLKNQWTASRIFFFY</sequence>
<dbReference type="Proteomes" id="UP001497525">
    <property type="component" value="Unassembled WGS sequence"/>
</dbReference>
<name>A0AAV2TMH4_CALDB</name>
<accession>A0AAV2TMH4</accession>
<organism evidence="2 3">
    <name type="scientific">Calicophoron daubneyi</name>
    <name type="common">Rumen fluke</name>
    <name type="synonym">Paramphistomum daubneyi</name>
    <dbReference type="NCBI Taxonomy" id="300641"/>
    <lineage>
        <taxon>Eukaryota</taxon>
        <taxon>Metazoa</taxon>
        <taxon>Spiralia</taxon>
        <taxon>Lophotrochozoa</taxon>
        <taxon>Platyhelminthes</taxon>
        <taxon>Trematoda</taxon>
        <taxon>Digenea</taxon>
        <taxon>Plagiorchiida</taxon>
        <taxon>Pronocephalata</taxon>
        <taxon>Paramphistomoidea</taxon>
        <taxon>Paramphistomidae</taxon>
        <taxon>Calicophoron</taxon>
    </lineage>
</organism>
<keyword evidence="1" id="KW-1133">Transmembrane helix</keyword>
<keyword evidence="1" id="KW-0812">Transmembrane</keyword>
<dbReference type="AlphaFoldDB" id="A0AAV2TMH4"/>
<evidence type="ECO:0000313" key="2">
    <source>
        <dbReference type="EMBL" id="CAL5138428.1"/>
    </source>
</evidence>
<feature type="transmembrane region" description="Helical" evidence="1">
    <location>
        <begin position="77"/>
        <end position="103"/>
    </location>
</feature>
<keyword evidence="1" id="KW-0472">Membrane</keyword>
<evidence type="ECO:0000256" key="1">
    <source>
        <dbReference type="SAM" id="Phobius"/>
    </source>
</evidence>
<protein>
    <submittedName>
        <fullName evidence="2">Uncharacterized protein</fullName>
    </submittedName>
</protein>
<reference evidence="2" key="1">
    <citation type="submission" date="2024-06" db="EMBL/GenBank/DDBJ databases">
        <authorList>
            <person name="Liu X."/>
            <person name="Lenzi L."/>
            <person name="Haldenby T S."/>
            <person name="Uol C."/>
        </authorList>
    </citation>
    <scope>NUCLEOTIDE SEQUENCE</scope>
</reference>
<dbReference type="EMBL" id="CAXLJL010000489">
    <property type="protein sequence ID" value="CAL5138428.1"/>
    <property type="molecule type" value="Genomic_DNA"/>
</dbReference>
<evidence type="ECO:0000313" key="3">
    <source>
        <dbReference type="Proteomes" id="UP001497525"/>
    </source>
</evidence>
<proteinExistence type="predicted"/>
<comment type="caution">
    <text evidence="2">The sequence shown here is derived from an EMBL/GenBank/DDBJ whole genome shotgun (WGS) entry which is preliminary data.</text>
</comment>
<gene>
    <name evidence="2" type="ORF">CDAUBV1_LOCUS13250</name>
</gene>